<name>A0ABY0V804_9ACTO</name>
<protein>
    <submittedName>
        <fullName evidence="1">Uncharacterized protein</fullName>
    </submittedName>
</protein>
<accession>A0ABY0V804</accession>
<reference evidence="1 2" key="1">
    <citation type="submission" date="2016-10" db="EMBL/GenBank/DDBJ databases">
        <authorList>
            <person name="Varghese N."/>
            <person name="Submissions S."/>
        </authorList>
    </citation>
    <scope>NUCLEOTIDE SEQUENCE [LARGE SCALE GENOMIC DNA]</scope>
    <source>
        <strain evidence="1 2">DSM 9169</strain>
    </source>
</reference>
<organism evidence="1 2">
    <name type="scientific">Schaalia radingae</name>
    <dbReference type="NCBI Taxonomy" id="131110"/>
    <lineage>
        <taxon>Bacteria</taxon>
        <taxon>Bacillati</taxon>
        <taxon>Actinomycetota</taxon>
        <taxon>Actinomycetes</taxon>
        <taxon>Actinomycetales</taxon>
        <taxon>Actinomycetaceae</taxon>
        <taxon>Schaalia</taxon>
    </lineage>
</organism>
<proteinExistence type="predicted"/>
<dbReference type="Proteomes" id="UP000198976">
    <property type="component" value="Chromosome I"/>
</dbReference>
<keyword evidence="2" id="KW-1185">Reference proteome</keyword>
<sequence>MVGVSMRIPVIEIGEAIVVIPVRVADAGSSADETHCA</sequence>
<evidence type="ECO:0000313" key="1">
    <source>
        <dbReference type="EMBL" id="SDT96871.1"/>
    </source>
</evidence>
<dbReference type="EMBL" id="LT629792">
    <property type="protein sequence ID" value="SDT96871.1"/>
    <property type="molecule type" value="Genomic_DNA"/>
</dbReference>
<evidence type="ECO:0000313" key="2">
    <source>
        <dbReference type="Proteomes" id="UP000198976"/>
    </source>
</evidence>
<gene>
    <name evidence="1" type="ORF">SAMN04489714_1312</name>
</gene>